<organism evidence="5 6">
    <name type="scientific">Faecalicatena faecalis</name>
    <dbReference type="NCBI Taxonomy" id="2726362"/>
    <lineage>
        <taxon>Bacteria</taxon>
        <taxon>Bacillati</taxon>
        <taxon>Bacillota</taxon>
        <taxon>Clostridia</taxon>
        <taxon>Lachnospirales</taxon>
        <taxon>Lachnospiraceae</taxon>
        <taxon>Faecalicatena</taxon>
    </lineage>
</organism>
<evidence type="ECO:0000313" key="6">
    <source>
        <dbReference type="Proteomes" id="UP000723714"/>
    </source>
</evidence>
<dbReference type="EMBL" id="JABACJ020000007">
    <property type="protein sequence ID" value="MBU3876055.1"/>
    <property type="molecule type" value="Genomic_DNA"/>
</dbReference>
<dbReference type="PROSITE" id="PS50949">
    <property type="entry name" value="HTH_GNTR"/>
    <property type="match status" value="2"/>
</dbReference>
<evidence type="ECO:0000256" key="2">
    <source>
        <dbReference type="ARBA" id="ARBA00023125"/>
    </source>
</evidence>
<dbReference type="PANTHER" id="PTHR44846:SF16">
    <property type="entry name" value="TRANSCRIPTIONAL REGULATOR PHNF-RELATED"/>
    <property type="match status" value="1"/>
</dbReference>
<sequence length="473" mass="55555">MEFKSDLSQIIYDYYVTRILFGYYKFGDTLPTISKISEYFQLSVPTVRTALAQLEKDRYICNMAPKAAKVVYKASQDALLQNISEYLQARKDGIQDIKQMNHWLLRPLLEAGIRQWDDVAWETCWMEIKSNNFDELSFAIRLYVAALSSLENDLILNFFWEVNRYTRVPYLHSEREILKEINRNEIMEEMIQKIDLLPKDEIAAYLSDELGLAYQHANTYLVLTTQTEKQEASKEVVQIPFAWKFYHKRSQIRYSLGAHIIQEILSGHYPVGSYLPSLPQMAKYYQVSLITIRRTLVFLADFGVVKSYQGKGTQVCLGQGEMNLSHENVHTALKYFLESLQFLALTIRSVSRFTFEEMRDETFDELYQMLKQIHEAERDHKLIDVFLTFIIEHCTSASIGHCYHKLGKCLAVGFPFSLQQWTAEDYQRMYTVMVSRVMKSIECRDIDGLVEQWGRFFEEQEQYYRSLIAKINQ</sequence>
<dbReference type="SMART" id="SM00345">
    <property type="entry name" value="HTH_GNTR"/>
    <property type="match status" value="2"/>
</dbReference>
<evidence type="ECO:0000259" key="4">
    <source>
        <dbReference type="PROSITE" id="PS50949"/>
    </source>
</evidence>
<dbReference type="Proteomes" id="UP000723714">
    <property type="component" value="Unassembled WGS sequence"/>
</dbReference>
<dbReference type="CDD" id="cd07377">
    <property type="entry name" value="WHTH_GntR"/>
    <property type="match status" value="1"/>
</dbReference>
<protein>
    <submittedName>
        <fullName evidence="5">GntR family transcriptional regulator</fullName>
    </submittedName>
</protein>
<dbReference type="RefSeq" id="WP_216241076.1">
    <property type="nucleotide sequence ID" value="NZ_JABACJ020000007.1"/>
</dbReference>
<evidence type="ECO:0000256" key="3">
    <source>
        <dbReference type="ARBA" id="ARBA00023163"/>
    </source>
</evidence>
<evidence type="ECO:0000313" key="5">
    <source>
        <dbReference type="EMBL" id="MBU3876055.1"/>
    </source>
</evidence>
<reference evidence="5 6" key="1">
    <citation type="submission" date="2021-06" db="EMBL/GenBank/DDBJ databases">
        <title>Faecalicatena sp. nov. isolated from porcine feces.</title>
        <authorList>
            <person name="Oh B.S."/>
            <person name="Lee J.H."/>
        </authorList>
    </citation>
    <scope>NUCLEOTIDE SEQUENCE [LARGE SCALE GENOMIC DNA]</scope>
    <source>
        <strain evidence="5 6">AGMB00832</strain>
    </source>
</reference>
<feature type="domain" description="HTH gntR-type" evidence="4">
    <location>
        <begin position="5"/>
        <end position="73"/>
    </location>
</feature>
<keyword evidence="6" id="KW-1185">Reference proteome</keyword>
<proteinExistence type="predicted"/>
<dbReference type="InterPro" id="IPR000524">
    <property type="entry name" value="Tscrpt_reg_HTH_GntR"/>
</dbReference>
<accession>A0ABS6D408</accession>
<dbReference type="InterPro" id="IPR050679">
    <property type="entry name" value="Bact_HTH_transcr_reg"/>
</dbReference>
<evidence type="ECO:0000256" key="1">
    <source>
        <dbReference type="ARBA" id="ARBA00023015"/>
    </source>
</evidence>
<dbReference type="PANTHER" id="PTHR44846">
    <property type="entry name" value="MANNOSYL-D-GLYCERATE TRANSPORT/METABOLISM SYSTEM REPRESSOR MNGR-RELATED"/>
    <property type="match status" value="1"/>
</dbReference>
<comment type="caution">
    <text evidence="5">The sequence shown here is derived from an EMBL/GenBank/DDBJ whole genome shotgun (WGS) entry which is preliminary data.</text>
</comment>
<keyword evidence="2" id="KW-0238">DNA-binding</keyword>
<dbReference type="Pfam" id="PF00392">
    <property type="entry name" value="GntR"/>
    <property type="match status" value="2"/>
</dbReference>
<keyword evidence="1" id="KW-0805">Transcription regulation</keyword>
<name>A0ABS6D408_9FIRM</name>
<gene>
    <name evidence="5" type="ORF">HGO97_009550</name>
</gene>
<feature type="domain" description="HTH gntR-type" evidence="4">
    <location>
        <begin position="250"/>
        <end position="318"/>
    </location>
</feature>
<keyword evidence="3" id="KW-0804">Transcription</keyword>